<dbReference type="Proteomes" id="UP000001137">
    <property type="component" value="Chromosome"/>
</dbReference>
<evidence type="ECO:0000256" key="4">
    <source>
        <dbReference type="ARBA" id="ARBA00022840"/>
    </source>
</evidence>
<dbReference type="GeneID" id="5710027"/>
<evidence type="ECO:0000313" key="8">
    <source>
        <dbReference type="EMBL" id="ABW01510.1"/>
    </source>
</evidence>
<feature type="binding site" evidence="5">
    <location>
        <begin position="252"/>
        <end position="253"/>
    </location>
    <ligand>
        <name>ATP</name>
        <dbReference type="ChEBI" id="CHEBI:30616"/>
    </ligand>
</feature>
<comment type="caution">
    <text evidence="5">Lacks conserved residue(s) required for the propagation of feature annotation.</text>
</comment>
<dbReference type="OrthoDB" id="9299at2157"/>
<reference evidence="8 9" key="1">
    <citation type="submission" date="2007-10" db="EMBL/GenBank/DDBJ databases">
        <title>Complete sequence of Caldivirga maquilingensis IC-167.</title>
        <authorList>
            <consortium name="US DOE Joint Genome Institute"/>
            <person name="Copeland A."/>
            <person name="Lucas S."/>
            <person name="Lapidus A."/>
            <person name="Barry K."/>
            <person name="Glavina del Rio T."/>
            <person name="Dalin E."/>
            <person name="Tice H."/>
            <person name="Pitluck S."/>
            <person name="Saunders E."/>
            <person name="Brettin T."/>
            <person name="Bruce D."/>
            <person name="Detter J.C."/>
            <person name="Han C."/>
            <person name="Schmutz J."/>
            <person name="Larimer F."/>
            <person name="Land M."/>
            <person name="Hauser L."/>
            <person name="Kyrpides N."/>
            <person name="Ivanova N."/>
            <person name="Biddle J.F."/>
            <person name="Zhang Z."/>
            <person name="Fitz-Gibbon S.T."/>
            <person name="Lowe T.M."/>
            <person name="Saltikov C."/>
            <person name="House C.H."/>
            <person name="Richardson P."/>
        </authorList>
    </citation>
    <scope>NUCLEOTIDE SEQUENCE [LARGE SCALE GENOMIC DNA]</scope>
    <source>
        <strain evidence="9">ATCC 700844 / DSM 13496 / JCM 10307 / IC-167</strain>
    </source>
</reference>
<dbReference type="NCBIfam" id="NF004679">
    <property type="entry name" value="PRK06019.1-5"/>
    <property type="match status" value="1"/>
</dbReference>
<evidence type="ECO:0000256" key="5">
    <source>
        <dbReference type="HAMAP-Rule" id="MF_01928"/>
    </source>
</evidence>
<dbReference type="HAMAP" id="MF_01928">
    <property type="entry name" value="PurK"/>
    <property type="match status" value="1"/>
</dbReference>
<dbReference type="SUPFAM" id="SSF52440">
    <property type="entry name" value="PreATP-grasp domain"/>
    <property type="match status" value="1"/>
</dbReference>
<dbReference type="EC" id="6.3.4.18" evidence="5 6"/>
<dbReference type="InterPro" id="IPR029752">
    <property type="entry name" value="D-isomer_DH_CS1"/>
</dbReference>
<dbReference type="HOGENOM" id="CLU_011534_0_1_2"/>
<dbReference type="STRING" id="397948.Cmaq_0670"/>
<dbReference type="SUPFAM" id="SSF56059">
    <property type="entry name" value="Glutathione synthetase ATP-binding domain-like"/>
    <property type="match status" value="1"/>
</dbReference>
<comment type="pathway">
    <text evidence="5 6">Purine metabolism; IMP biosynthesis via de novo pathway; 5-amino-1-(5-phospho-D-ribosyl)imidazole-4-carboxylate from 5-amino-1-(5-phospho-D-ribosyl)imidazole (N5-CAIR route): step 1/2.</text>
</comment>
<dbReference type="Pfam" id="PF02222">
    <property type="entry name" value="ATP-grasp"/>
    <property type="match status" value="1"/>
</dbReference>
<keyword evidence="4 5" id="KW-0067">ATP-binding</keyword>
<dbReference type="InterPro" id="IPR040686">
    <property type="entry name" value="PurK_C"/>
</dbReference>
<dbReference type="Pfam" id="PF22660">
    <property type="entry name" value="RS_preATP-grasp-like"/>
    <property type="match status" value="1"/>
</dbReference>
<comment type="function">
    <text evidence="5">Catalyzes the ATP-dependent conversion of 5-aminoimidazole ribonucleotide (AIR) and HCO(3)(-) to N5-carboxyaminoimidazole ribonucleotide (N5-CAIR).</text>
</comment>
<dbReference type="InterPro" id="IPR011054">
    <property type="entry name" value="Rudment_hybrid_motif"/>
</dbReference>
<dbReference type="Gene3D" id="3.30.1490.20">
    <property type="entry name" value="ATP-grasp fold, A domain"/>
    <property type="match status" value="1"/>
</dbReference>
<dbReference type="InterPro" id="IPR054350">
    <property type="entry name" value="PurT/PurK_preATP-grasp"/>
</dbReference>
<dbReference type="Gene3D" id="3.40.50.20">
    <property type="match status" value="1"/>
</dbReference>
<dbReference type="RefSeq" id="WP_012185730.1">
    <property type="nucleotide sequence ID" value="NC_009954.1"/>
</dbReference>
<comment type="subunit">
    <text evidence="5">Homodimer.</text>
</comment>
<dbReference type="InterPro" id="IPR011761">
    <property type="entry name" value="ATP-grasp"/>
</dbReference>
<evidence type="ECO:0000256" key="3">
    <source>
        <dbReference type="ARBA" id="ARBA00022755"/>
    </source>
</evidence>
<dbReference type="PROSITE" id="PS50975">
    <property type="entry name" value="ATP_GRASP"/>
    <property type="match status" value="1"/>
</dbReference>
<dbReference type="InterPro" id="IPR005875">
    <property type="entry name" value="PurK"/>
</dbReference>
<dbReference type="SUPFAM" id="SSF51246">
    <property type="entry name" value="Rudiment single hybrid motif"/>
    <property type="match status" value="1"/>
</dbReference>
<organism evidence="8 9">
    <name type="scientific">Caldivirga maquilingensis (strain ATCC 700844 / DSM 13496 / JCM 10307 / IC-167)</name>
    <dbReference type="NCBI Taxonomy" id="397948"/>
    <lineage>
        <taxon>Archaea</taxon>
        <taxon>Thermoproteota</taxon>
        <taxon>Thermoprotei</taxon>
        <taxon>Thermoproteales</taxon>
        <taxon>Thermoproteaceae</taxon>
        <taxon>Caldivirga</taxon>
    </lineage>
</organism>
<gene>
    <name evidence="5 6" type="primary">purK</name>
    <name evidence="8" type="ordered locus">Cmaq_0670</name>
</gene>
<dbReference type="AlphaFoldDB" id="A8MCK4"/>
<feature type="binding site" evidence="5">
    <location>
        <begin position="167"/>
        <end position="170"/>
    </location>
    <ligand>
        <name>ATP</name>
        <dbReference type="ChEBI" id="CHEBI:30616"/>
    </ligand>
</feature>
<accession>A8MCK4</accession>
<dbReference type="NCBIfam" id="TIGR01161">
    <property type="entry name" value="purK"/>
    <property type="match status" value="1"/>
</dbReference>
<dbReference type="eggNOG" id="arCOG01597">
    <property type="taxonomic scope" value="Archaea"/>
</dbReference>
<dbReference type="GO" id="GO:0005524">
    <property type="term" value="F:ATP binding"/>
    <property type="evidence" value="ECO:0007669"/>
    <property type="project" value="UniProtKB-UniRule"/>
</dbReference>
<dbReference type="InterPro" id="IPR003135">
    <property type="entry name" value="ATP-grasp_carboxylate-amine"/>
</dbReference>
<protein>
    <recommendedName>
        <fullName evidence="5 6">N5-carboxyaminoimidazole ribonucleotide synthase</fullName>
        <shortName evidence="5 6">N5-CAIR synthase</shortName>
        <ecNumber evidence="5 6">6.3.4.18</ecNumber>
    </recommendedName>
    <alternativeName>
        <fullName evidence="5 6">5-(carboxyamino)imidazole ribonucleotide synthetase</fullName>
    </alternativeName>
</protein>
<dbReference type="Gene3D" id="3.30.470.20">
    <property type="entry name" value="ATP-grasp fold, B domain"/>
    <property type="match status" value="1"/>
</dbReference>
<evidence type="ECO:0000256" key="1">
    <source>
        <dbReference type="ARBA" id="ARBA00022598"/>
    </source>
</evidence>
<dbReference type="Pfam" id="PF17769">
    <property type="entry name" value="PurK_C"/>
    <property type="match status" value="1"/>
</dbReference>
<feature type="binding site" evidence="5">
    <location>
        <position position="135"/>
    </location>
    <ligand>
        <name>ATP</name>
        <dbReference type="ChEBI" id="CHEBI:30616"/>
    </ligand>
</feature>
<keyword evidence="2 5" id="KW-0547">Nucleotide-binding</keyword>
<dbReference type="InterPro" id="IPR016185">
    <property type="entry name" value="PreATP-grasp_dom_sf"/>
</dbReference>
<evidence type="ECO:0000256" key="6">
    <source>
        <dbReference type="RuleBase" id="RU361200"/>
    </source>
</evidence>
<dbReference type="GO" id="GO:0034028">
    <property type="term" value="F:5-(carboxyamino)imidazole ribonucleotide synthase activity"/>
    <property type="evidence" value="ECO:0007669"/>
    <property type="project" value="UniProtKB-UniRule"/>
</dbReference>
<dbReference type="PANTHER" id="PTHR11609:SF5">
    <property type="entry name" value="PHOSPHORIBOSYLAMINOIMIDAZOLE CARBOXYLASE"/>
    <property type="match status" value="1"/>
</dbReference>
<dbReference type="GO" id="GO:0046872">
    <property type="term" value="F:metal ion binding"/>
    <property type="evidence" value="ECO:0007669"/>
    <property type="project" value="InterPro"/>
</dbReference>
<evidence type="ECO:0000256" key="2">
    <source>
        <dbReference type="ARBA" id="ARBA00022741"/>
    </source>
</evidence>
<keyword evidence="1 5" id="KW-0436">Ligase</keyword>
<evidence type="ECO:0000313" key="9">
    <source>
        <dbReference type="Proteomes" id="UP000001137"/>
    </source>
</evidence>
<dbReference type="KEGG" id="cma:Cmaq_0670"/>
<dbReference type="InterPro" id="IPR013815">
    <property type="entry name" value="ATP_grasp_subdomain_1"/>
</dbReference>
<dbReference type="UniPathway" id="UPA00074">
    <property type="reaction ID" value="UER00942"/>
</dbReference>
<keyword evidence="9" id="KW-1185">Reference proteome</keyword>
<comment type="function">
    <text evidence="6">Catalyzes the ATP-dependent conversion of 5-aminoimidazole ribonucleotide (AIR) and HCO(3)- to N5-carboxyaminoimidazole ribonucleotide (N5-CAIR).</text>
</comment>
<dbReference type="FunFam" id="3.30.470.20:FF:000029">
    <property type="entry name" value="N5-carboxyaminoimidazole ribonucleotide synthase"/>
    <property type="match status" value="1"/>
</dbReference>
<dbReference type="GO" id="GO:0006189">
    <property type="term" value="P:'de novo' IMP biosynthetic process"/>
    <property type="evidence" value="ECO:0007669"/>
    <property type="project" value="UniProtKB-UniRule"/>
</dbReference>
<feature type="binding site" evidence="5">
    <location>
        <position position="96"/>
    </location>
    <ligand>
        <name>ATP</name>
        <dbReference type="ChEBI" id="CHEBI:30616"/>
    </ligand>
</feature>
<feature type="domain" description="ATP-grasp" evidence="7">
    <location>
        <begin position="100"/>
        <end position="282"/>
    </location>
</feature>
<name>A8MCK4_CALMQ</name>
<comment type="catalytic activity">
    <reaction evidence="5 6">
        <text>5-amino-1-(5-phospho-beta-D-ribosyl)imidazole + hydrogencarbonate + ATP = 5-carboxyamino-1-(5-phospho-D-ribosyl)imidazole + ADP + phosphate + 2 H(+)</text>
        <dbReference type="Rhea" id="RHEA:19317"/>
        <dbReference type="ChEBI" id="CHEBI:15378"/>
        <dbReference type="ChEBI" id="CHEBI:17544"/>
        <dbReference type="ChEBI" id="CHEBI:30616"/>
        <dbReference type="ChEBI" id="CHEBI:43474"/>
        <dbReference type="ChEBI" id="CHEBI:58730"/>
        <dbReference type="ChEBI" id="CHEBI:137981"/>
        <dbReference type="ChEBI" id="CHEBI:456216"/>
        <dbReference type="EC" id="6.3.4.18"/>
    </reaction>
</comment>
<dbReference type="EMBL" id="CP000852">
    <property type="protein sequence ID" value="ABW01510.1"/>
    <property type="molecule type" value="Genomic_DNA"/>
</dbReference>
<keyword evidence="3 5" id="KW-0658">Purine biosynthesis</keyword>
<proteinExistence type="inferred from homology"/>
<sequence>MMRSIGVLGGGQLGLMMVLEGRRMGIRFNVYDEKPDAPALRIADAVYSGDDWVKLINDSDVITVEFEHVNPRALELAHEAGKLRPSLNSIIPKQDKIKERLMLSNLGLPTPRFMIAHGPEDIEKAYRTLGKLVVKVPNGAYDGKGQFYVTNEEDLPAIPVQYPLLVDEFINIEKEVSVILARAVNGEVAVYPITENHNHNGMLLYSRAPANINEDLSGKATELAVKLANSLNYVGVLAVEFFLTKDQELLINEYAPRVHNTGHWTLSGAVTSQFENHLRAILGLPLGNTRLLKPTAIVNMIGVQYSEELINSILKIPGTRVWWYGKSQVRPRRKMGHVTIVADNDEELTQRIRDILSVIYGSLINHFIPPWDHVDGIQGITGHGTPH</sequence>
<evidence type="ECO:0000259" key="7">
    <source>
        <dbReference type="PROSITE" id="PS50975"/>
    </source>
</evidence>
<keyword evidence="8" id="KW-0456">Lyase</keyword>
<dbReference type="GO" id="GO:0004638">
    <property type="term" value="F:phosphoribosylaminoimidazole carboxylase activity"/>
    <property type="evidence" value="ECO:0007669"/>
    <property type="project" value="InterPro"/>
</dbReference>
<feature type="binding site" evidence="5">
    <location>
        <begin position="140"/>
        <end position="146"/>
    </location>
    <ligand>
        <name>ATP</name>
        <dbReference type="ChEBI" id="CHEBI:30616"/>
    </ligand>
</feature>
<dbReference type="PROSITE" id="PS00065">
    <property type="entry name" value="D_2_HYDROXYACID_DH_1"/>
    <property type="match status" value="1"/>
</dbReference>
<dbReference type="PANTHER" id="PTHR11609">
    <property type="entry name" value="PURINE BIOSYNTHESIS PROTEIN 6/7, PUR6/7"/>
    <property type="match status" value="1"/>
</dbReference>
<feature type="binding site" evidence="5">
    <location>
        <position position="175"/>
    </location>
    <ligand>
        <name>ATP</name>
        <dbReference type="ChEBI" id="CHEBI:30616"/>
    </ligand>
</feature>
<comment type="similarity">
    <text evidence="5 6">Belongs to the PurK/PurT family.</text>
</comment>